<sequence>MTRADEQSTDLVSPDTATGAVTPDRHRYEYYYRPGMEPRPLPARAAPSPAWLPVRRFLAGQWVDHEIGLTPHETPMTRLLADHLWQGDELMDSVVLMFRRVGPAQGRQMLDQALDHGIDTVVDPPAELVALFDQLDNPPPWHDPAEWERGRITWRSSSLLAKFGMLAIDGAYTTMGDDVSTATGSTGWFAQNSMIRGRDSVAWFASLALPGSMDRFAEPFKNTVRVRLMHSQVRFGIRQSWDTDTFGRRADPISNSAMAGGLGAFGLSPLVIDRRLGRKISEQDLDEVTKFFAYILYIFGVSDEILAKNVRDAMANTEYIASLGGRGKTEYSAELNGAFHQLLSDLPRVLLGPRGGKLVELAVLPLFWGFFNYLVGEQLLQEVLRARPSGEMGATRLKIMTVLGTGAAAIGARTLGFLDRLPGATRRRERAAAQGDRALNVTLKLLAVALERHDAESRAAASIEPDFSGHDYTNSAANGTFATIS</sequence>
<reference evidence="3 4" key="1">
    <citation type="submission" date="2019-05" db="EMBL/GenBank/DDBJ databases">
        <authorList>
            <person name="Lee S.D."/>
        </authorList>
    </citation>
    <scope>NUCLEOTIDE SEQUENCE [LARGE SCALE GENOMIC DNA]</scope>
    <source>
        <strain evidence="3 4">YC2-7</strain>
    </source>
</reference>
<dbReference type="Pfam" id="PF09995">
    <property type="entry name" value="MPAB_Lcp_cat"/>
    <property type="match status" value="1"/>
</dbReference>
<feature type="domain" description="ER-bound oxygenase mpaB/mpaB'/Rubber oxygenase catalytic" evidence="2">
    <location>
        <begin position="177"/>
        <end position="345"/>
    </location>
</feature>
<evidence type="ECO:0000313" key="3">
    <source>
        <dbReference type="EMBL" id="NMN98903.1"/>
    </source>
</evidence>
<evidence type="ECO:0000313" key="4">
    <source>
        <dbReference type="Proteomes" id="UP000535543"/>
    </source>
</evidence>
<dbReference type="GO" id="GO:0016491">
    <property type="term" value="F:oxidoreductase activity"/>
    <property type="evidence" value="ECO:0007669"/>
    <property type="project" value="InterPro"/>
</dbReference>
<evidence type="ECO:0000256" key="1">
    <source>
        <dbReference type="SAM" id="MobiDB-lite"/>
    </source>
</evidence>
<reference evidence="3 4" key="2">
    <citation type="submission" date="2020-06" db="EMBL/GenBank/DDBJ databases">
        <title>Antribacter stalactiti gen. nov., sp. nov., a new member of the family Nacardiaceae isolated from a cave.</title>
        <authorList>
            <person name="Kim I.S."/>
        </authorList>
    </citation>
    <scope>NUCLEOTIDE SEQUENCE [LARGE SCALE GENOMIC DNA]</scope>
    <source>
        <strain evidence="3 4">YC2-7</strain>
    </source>
</reference>
<dbReference type="AlphaFoldDB" id="A0A848KIK4"/>
<keyword evidence="4" id="KW-1185">Reference proteome</keyword>
<dbReference type="RefSeq" id="WP_169593680.1">
    <property type="nucleotide sequence ID" value="NZ_VCQU01000013.1"/>
</dbReference>
<proteinExistence type="predicted"/>
<protein>
    <submittedName>
        <fullName evidence="3">DUF2236 domain-containing protein</fullName>
    </submittedName>
</protein>
<organism evidence="3 4">
    <name type="scientific">Antrihabitans stalactiti</name>
    <dbReference type="NCBI Taxonomy" id="2584121"/>
    <lineage>
        <taxon>Bacteria</taxon>
        <taxon>Bacillati</taxon>
        <taxon>Actinomycetota</taxon>
        <taxon>Actinomycetes</taxon>
        <taxon>Mycobacteriales</taxon>
        <taxon>Nocardiaceae</taxon>
        <taxon>Antrihabitans</taxon>
    </lineage>
</organism>
<dbReference type="InterPro" id="IPR018713">
    <property type="entry name" value="MPAB/Lcp_cat_dom"/>
</dbReference>
<feature type="region of interest" description="Disordered" evidence="1">
    <location>
        <begin position="1"/>
        <end position="21"/>
    </location>
</feature>
<name>A0A848KIK4_9NOCA</name>
<comment type="caution">
    <text evidence="3">The sequence shown here is derived from an EMBL/GenBank/DDBJ whole genome shotgun (WGS) entry which is preliminary data.</text>
</comment>
<dbReference type="EMBL" id="VCQU01000013">
    <property type="protein sequence ID" value="NMN98903.1"/>
    <property type="molecule type" value="Genomic_DNA"/>
</dbReference>
<accession>A0A848KIK4</accession>
<evidence type="ECO:0000259" key="2">
    <source>
        <dbReference type="Pfam" id="PF09995"/>
    </source>
</evidence>
<dbReference type="Proteomes" id="UP000535543">
    <property type="component" value="Unassembled WGS sequence"/>
</dbReference>
<gene>
    <name evidence="3" type="ORF">FGL95_28100</name>
</gene>